<dbReference type="RefSeq" id="WP_393010854.1">
    <property type="nucleotide sequence ID" value="NZ_JAZAQF010000021.1"/>
</dbReference>
<dbReference type="GO" id="GO:0004519">
    <property type="term" value="F:endonuclease activity"/>
    <property type="evidence" value="ECO:0007669"/>
    <property type="project" value="UniProtKB-KW"/>
</dbReference>
<keyword evidence="2" id="KW-1185">Reference proteome</keyword>
<keyword evidence="1" id="KW-0378">Hydrolase</keyword>
<dbReference type="Proteomes" id="UP001604335">
    <property type="component" value="Unassembled WGS sequence"/>
</dbReference>
<evidence type="ECO:0000313" key="2">
    <source>
        <dbReference type="Proteomes" id="UP001604335"/>
    </source>
</evidence>
<reference evidence="2" key="1">
    <citation type="journal article" date="2024" name="Algal Res.">
        <title>Biochemical, toxicological and genomic investigation of a high-biomass producing Limnothrix strain isolated from Italian shallow drinking water reservoir.</title>
        <authorList>
            <person name="Simonazzi M."/>
            <person name="Shishido T.K."/>
            <person name="Delbaje E."/>
            <person name="Wahlsten M."/>
            <person name="Fewer D.P."/>
            <person name="Sivonen K."/>
            <person name="Pezzolesi L."/>
            <person name="Pistocchi R."/>
        </authorList>
    </citation>
    <scope>NUCLEOTIDE SEQUENCE [LARGE SCALE GENOMIC DNA]</scope>
    <source>
        <strain evidence="2">LRLZ20PSL1</strain>
    </source>
</reference>
<dbReference type="EMBL" id="JAZAQF010000021">
    <property type="protein sequence ID" value="MFG3816807.1"/>
    <property type="molecule type" value="Genomic_DNA"/>
</dbReference>
<proteinExistence type="predicted"/>
<name>A0ABW7C6I3_9CYAN</name>
<keyword evidence="1" id="KW-0540">Nuclease</keyword>
<comment type="caution">
    <text evidence="1">The sequence shown here is derived from an EMBL/GenBank/DDBJ whole genome shotgun (WGS) entry which is preliminary data.</text>
</comment>
<protein>
    <submittedName>
        <fullName evidence="1">Restriction endonuclease subunit R</fullName>
    </submittedName>
</protein>
<evidence type="ECO:0000313" key="1">
    <source>
        <dbReference type="EMBL" id="MFG3816807.1"/>
    </source>
</evidence>
<accession>A0ABW7C6I3</accession>
<organism evidence="1 2">
    <name type="scientific">Limnothrix redekei LRLZ20PSL1</name>
    <dbReference type="NCBI Taxonomy" id="3112953"/>
    <lineage>
        <taxon>Bacteria</taxon>
        <taxon>Bacillati</taxon>
        <taxon>Cyanobacteriota</taxon>
        <taxon>Cyanophyceae</taxon>
        <taxon>Pseudanabaenales</taxon>
        <taxon>Pseudanabaenaceae</taxon>
        <taxon>Limnothrix</taxon>
    </lineage>
</organism>
<sequence>MTTTVEIEQLTLQDLEQRLGLQRSDDPDFFREWRDRLPDLGAIERDRLQRIQASYANLERRSVLENTVKLVVVAPLLDLAGFFLPPFYVDTETSVEIVVDRPVDANPIGGEKLRGRVDSLVLMGRLWVLAIESKRAEFSVKVGIPQVLGYMLAASPDRQARFGLVTNGSSFVFLKLAKVLTFPDDADTPLYSWQYDKSPELILDRADDLATVLQVMKKLGAIVSQAI</sequence>
<keyword evidence="1" id="KW-0255">Endonuclease</keyword>
<gene>
    <name evidence="1" type="ORF">VPK24_04090</name>
</gene>